<evidence type="ECO:0000313" key="1">
    <source>
        <dbReference type="EMBL" id="QDV40375.1"/>
    </source>
</evidence>
<dbReference type="AlphaFoldDB" id="A0A518HHQ2"/>
<dbReference type="EMBL" id="CP037423">
    <property type="protein sequence ID" value="QDV40375.1"/>
    <property type="molecule type" value="Genomic_DNA"/>
</dbReference>
<dbReference type="RefSeq" id="WP_145384233.1">
    <property type="nucleotide sequence ID" value="NZ_CP037423.1"/>
</dbReference>
<dbReference type="Pfam" id="PF11855">
    <property type="entry name" value="DUF3375"/>
    <property type="match status" value="1"/>
</dbReference>
<proteinExistence type="predicted"/>
<protein>
    <recommendedName>
        <fullName evidence="3">DUF3375 domain-containing protein</fullName>
    </recommendedName>
</protein>
<gene>
    <name evidence="1" type="ORF">Enr13x_01810</name>
</gene>
<keyword evidence="2" id="KW-1185">Reference proteome</keyword>
<name>A0A518HHQ2_9BACT</name>
<organism evidence="1 2">
    <name type="scientific">Stieleria neptunia</name>
    <dbReference type="NCBI Taxonomy" id="2527979"/>
    <lineage>
        <taxon>Bacteria</taxon>
        <taxon>Pseudomonadati</taxon>
        <taxon>Planctomycetota</taxon>
        <taxon>Planctomycetia</taxon>
        <taxon>Pirellulales</taxon>
        <taxon>Pirellulaceae</taxon>
        <taxon>Stieleria</taxon>
    </lineage>
</organism>
<reference evidence="1 2" key="1">
    <citation type="submission" date="2019-03" db="EMBL/GenBank/DDBJ databases">
        <title>Deep-cultivation of Planctomycetes and their phenomic and genomic characterization uncovers novel biology.</title>
        <authorList>
            <person name="Wiegand S."/>
            <person name="Jogler M."/>
            <person name="Boedeker C."/>
            <person name="Pinto D."/>
            <person name="Vollmers J."/>
            <person name="Rivas-Marin E."/>
            <person name="Kohn T."/>
            <person name="Peeters S.H."/>
            <person name="Heuer A."/>
            <person name="Rast P."/>
            <person name="Oberbeckmann S."/>
            <person name="Bunk B."/>
            <person name="Jeske O."/>
            <person name="Meyerdierks A."/>
            <person name="Storesund J.E."/>
            <person name="Kallscheuer N."/>
            <person name="Luecker S."/>
            <person name="Lage O.M."/>
            <person name="Pohl T."/>
            <person name="Merkel B.J."/>
            <person name="Hornburger P."/>
            <person name="Mueller R.-W."/>
            <person name="Bruemmer F."/>
            <person name="Labrenz M."/>
            <person name="Spormann A.M."/>
            <person name="Op den Camp H."/>
            <person name="Overmann J."/>
            <person name="Amann R."/>
            <person name="Jetten M.S.M."/>
            <person name="Mascher T."/>
            <person name="Medema M.H."/>
            <person name="Devos D.P."/>
            <person name="Kaster A.-K."/>
            <person name="Ovreas L."/>
            <person name="Rohde M."/>
            <person name="Galperin M.Y."/>
            <person name="Jogler C."/>
        </authorList>
    </citation>
    <scope>NUCLEOTIDE SEQUENCE [LARGE SCALE GENOMIC DNA]</scope>
    <source>
        <strain evidence="1 2">Enr13</strain>
    </source>
</reference>
<accession>A0A518HHQ2</accession>
<dbReference type="Proteomes" id="UP000319004">
    <property type="component" value="Chromosome"/>
</dbReference>
<sequence>MNLDAVTTFLESSPTARLLKADLGAFVVYFLRQAFKSNTQDSAISFSHDELVSRLQVFQDELRDDERPVLLGAPDRYLREWSDAGWLRRFLPADSTGPHYQLTRYSEDAIRFVDSMLHRDTRLVGTESRLRLVIDTLVDLVRNASPDPDRRLKDLLAQRQRIDDEIASIRGGGEVETYHPAQIRERFYTAVDLLKTLQSDFRAVEDRFEAIGRQVQREAMKDDRRRGEILATALDAEDLIKQQDEGVSFDAFVAFLFAPHAQAKLRETIAEVTHLDAIADQRAALRHVRAMVPSLLAEADNVLRQTGRLSQTLRRLLDDQSAGHRKRTAEVLRDLRTLASRLKHDVAQSCQEPPETLGLNVETSIGLTSPLTRPFWTPPQVFDVAPETHVVDFETARREAKKLAHLQRLEWDRMRDVIAHATGNSPSVGLPELLKIRPLHVGIIELVGWIQIAHEDGHRIDRDATETIAVTTKDPSTGKEHPLCVVVPRVTFHRTHEKATVPIRTKRPR</sequence>
<dbReference type="KEGG" id="snep:Enr13x_01810"/>
<dbReference type="InterPro" id="IPR021804">
    <property type="entry name" value="DUF3375"/>
</dbReference>
<evidence type="ECO:0008006" key="3">
    <source>
        <dbReference type="Google" id="ProtNLM"/>
    </source>
</evidence>
<evidence type="ECO:0000313" key="2">
    <source>
        <dbReference type="Proteomes" id="UP000319004"/>
    </source>
</evidence>
<dbReference type="OrthoDB" id="138803at2"/>